<dbReference type="EMBL" id="JADCUA010000020">
    <property type="protein sequence ID" value="KAH9832961.1"/>
    <property type="molecule type" value="Genomic_DNA"/>
</dbReference>
<dbReference type="InterPro" id="IPR001138">
    <property type="entry name" value="Zn2Cys6_DnaBD"/>
</dbReference>
<dbReference type="GeneID" id="71998002"/>
<dbReference type="PROSITE" id="PS00463">
    <property type="entry name" value="ZN2_CY6_FUNGAL_1"/>
    <property type="match status" value="1"/>
</dbReference>
<organism evidence="3 4">
    <name type="scientific">Rhodofomes roseus</name>
    <dbReference type="NCBI Taxonomy" id="34475"/>
    <lineage>
        <taxon>Eukaryota</taxon>
        <taxon>Fungi</taxon>
        <taxon>Dikarya</taxon>
        <taxon>Basidiomycota</taxon>
        <taxon>Agaricomycotina</taxon>
        <taxon>Agaricomycetes</taxon>
        <taxon>Polyporales</taxon>
        <taxon>Rhodofomes</taxon>
    </lineage>
</organism>
<name>A0ABQ8K6U1_9APHY</name>
<protein>
    <recommendedName>
        <fullName evidence="2">Zn(2)-C6 fungal-type domain-containing protein</fullName>
    </recommendedName>
</protein>
<dbReference type="PROSITE" id="PS50048">
    <property type="entry name" value="ZN2_CY6_FUNGAL_2"/>
    <property type="match status" value="1"/>
</dbReference>
<dbReference type="Pfam" id="PF00172">
    <property type="entry name" value="Zn_clus"/>
    <property type="match status" value="1"/>
</dbReference>
<evidence type="ECO:0000259" key="2">
    <source>
        <dbReference type="PROSITE" id="PS50048"/>
    </source>
</evidence>
<dbReference type="SUPFAM" id="SSF57701">
    <property type="entry name" value="Zn2/Cys6 DNA-binding domain"/>
    <property type="match status" value="1"/>
</dbReference>
<dbReference type="RefSeq" id="XP_047775727.1">
    <property type="nucleotide sequence ID" value="XM_047917270.1"/>
</dbReference>
<feature type="region of interest" description="Disordered" evidence="1">
    <location>
        <begin position="64"/>
        <end position="96"/>
    </location>
</feature>
<dbReference type="InterPro" id="IPR053181">
    <property type="entry name" value="EcdB-like_regulator"/>
</dbReference>
<keyword evidence="4" id="KW-1185">Reference proteome</keyword>
<feature type="region of interest" description="Disordered" evidence="1">
    <location>
        <begin position="1"/>
        <end position="29"/>
    </location>
</feature>
<reference evidence="3 4" key="1">
    <citation type="journal article" date="2021" name="Environ. Microbiol.">
        <title>Gene family expansions and transcriptome signatures uncover fungal adaptations to wood decay.</title>
        <authorList>
            <person name="Hage H."/>
            <person name="Miyauchi S."/>
            <person name="Viragh M."/>
            <person name="Drula E."/>
            <person name="Min B."/>
            <person name="Chaduli D."/>
            <person name="Navarro D."/>
            <person name="Favel A."/>
            <person name="Norest M."/>
            <person name="Lesage-Meessen L."/>
            <person name="Balint B."/>
            <person name="Merenyi Z."/>
            <person name="de Eugenio L."/>
            <person name="Morin E."/>
            <person name="Martinez A.T."/>
            <person name="Baldrian P."/>
            <person name="Stursova M."/>
            <person name="Martinez M.J."/>
            <person name="Novotny C."/>
            <person name="Magnuson J.K."/>
            <person name="Spatafora J.W."/>
            <person name="Maurice S."/>
            <person name="Pangilinan J."/>
            <person name="Andreopoulos W."/>
            <person name="LaButti K."/>
            <person name="Hundley H."/>
            <person name="Na H."/>
            <person name="Kuo A."/>
            <person name="Barry K."/>
            <person name="Lipzen A."/>
            <person name="Henrissat B."/>
            <person name="Riley R."/>
            <person name="Ahrendt S."/>
            <person name="Nagy L.G."/>
            <person name="Grigoriev I.V."/>
            <person name="Martin F."/>
            <person name="Rosso M.N."/>
        </authorList>
    </citation>
    <scope>NUCLEOTIDE SEQUENCE [LARGE SCALE GENOMIC DNA]</scope>
    <source>
        <strain evidence="3 4">CIRM-BRFM 1785</strain>
    </source>
</reference>
<dbReference type="CDD" id="cd00067">
    <property type="entry name" value="GAL4"/>
    <property type="match status" value="1"/>
</dbReference>
<feature type="domain" description="Zn(2)-C6 fungal-type" evidence="2">
    <location>
        <begin position="151"/>
        <end position="181"/>
    </location>
</feature>
<proteinExistence type="predicted"/>
<dbReference type="Gene3D" id="4.10.240.10">
    <property type="entry name" value="Zn(2)-C6 fungal-type DNA-binding domain"/>
    <property type="match status" value="1"/>
</dbReference>
<dbReference type="SMART" id="SM00066">
    <property type="entry name" value="GAL4"/>
    <property type="match status" value="1"/>
</dbReference>
<evidence type="ECO:0000256" key="1">
    <source>
        <dbReference type="SAM" id="MobiDB-lite"/>
    </source>
</evidence>
<feature type="region of interest" description="Disordered" evidence="1">
    <location>
        <begin position="125"/>
        <end position="147"/>
    </location>
</feature>
<dbReference type="InterPro" id="IPR036864">
    <property type="entry name" value="Zn2-C6_fun-type_DNA-bd_sf"/>
</dbReference>
<dbReference type="Proteomes" id="UP000814176">
    <property type="component" value="Unassembled WGS sequence"/>
</dbReference>
<gene>
    <name evidence="3" type="ORF">C8Q71DRAFT_245991</name>
</gene>
<comment type="caution">
    <text evidence="3">The sequence shown here is derived from an EMBL/GenBank/DDBJ whole genome shotgun (WGS) entry which is preliminary data.</text>
</comment>
<evidence type="ECO:0000313" key="3">
    <source>
        <dbReference type="EMBL" id="KAH9832961.1"/>
    </source>
</evidence>
<accession>A0ABQ8K6U1</accession>
<feature type="compositionally biased region" description="Basic and acidic residues" evidence="1">
    <location>
        <begin position="64"/>
        <end position="81"/>
    </location>
</feature>
<sequence>MTSSTAVCFGELASSNSSMSPPSASAPSEVVDGTICPSLLQIVAPQPRRPVTFSVENLADDACHEANGRPRSADAGPRPELDAVPSSAGLSSPRQLDRIRSDFTPTLGSEAQSVVDRIKRLVPPPLPSRSSITSLVRPGRRIEKGKRTPQACERCRIRKTKCNGARPSCERCTKRGANCDYVLDHKAVRFQLRKLQKEGLLPETINISRRTKSHGAVPVPMTRPMRMTRSRSRLA</sequence>
<evidence type="ECO:0000313" key="4">
    <source>
        <dbReference type="Proteomes" id="UP000814176"/>
    </source>
</evidence>
<dbReference type="PANTHER" id="PTHR47785">
    <property type="entry name" value="ZN(II)2CYS6 TRANSCRIPTION FACTOR (EUROFUNG)-RELATED-RELATED"/>
    <property type="match status" value="1"/>
</dbReference>
<feature type="compositionally biased region" description="Low complexity" evidence="1">
    <location>
        <begin position="13"/>
        <end position="28"/>
    </location>
</feature>